<dbReference type="SUPFAM" id="SSF52833">
    <property type="entry name" value="Thioredoxin-like"/>
    <property type="match status" value="1"/>
</dbReference>
<keyword evidence="3" id="KW-1185">Reference proteome</keyword>
<name>A0ABY5Y8U0_9FLAO</name>
<accession>A0ABY5Y8U0</accession>
<keyword evidence="1" id="KW-0732">Signal</keyword>
<sequence length="209" mass="24194">MKTFLLCTIILGTTSILLAQSKNAEIVLNNNQKILVGKIDKTDLNVSPYANWFGKNYEDYDLEENRISKFEEKLTEYHIKIFMGTWCGDSKREVPRLFKILEHANFPAEKIQMVALDVRPKHYKKSPGEEEWGLQILRVPTIIFYKNGREVNRIIESPNSSLEKDIFDIIEGNSYIANKAKSETFRLVILFFHDSGLKLATQNAFPILY</sequence>
<evidence type="ECO:0000256" key="1">
    <source>
        <dbReference type="SAM" id="SignalP"/>
    </source>
</evidence>
<organism evidence="2 3">
    <name type="scientific">Maribacter litopenaei</name>
    <dbReference type="NCBI Taxonomy" id="2976127"/>
    <lineage>
        <taxon>Bacteria</taxon>
        <taxon>Pseudomonadati</taxon>
        <taxon>Bacteroidota</taxon>
        <taxon>Flavobacteriia</taxon>
        <taxon>Flavobacteriales</taxon>
        <taxon>Flavobacteriaceae</taxon>
        <taxon>Maribacter</taxon>
    </lineage>
</organism>
<feature type="chain" id="PRO_5045700780" evidence="1">
    <location>
        <begin position="20"/>
        <end position="209"/>
    </location>
</feature>
<dbReference type="InterPro" id="IPR036249">
    <property type="entry name" value="Thioredoxin-like_sf"/>
</dbReference>
<gene>
    <name evidence="2" type="ORF">NYZ99_15740</name>
</gene>
<evidence type="ECO:0000313" key="2">
    <source>
        <dbReference type="EMBL" id="UWX54376.1"/>
    </source>
</evidence>
<evidence type="ECO:0000313" key="3">
    <source>
        <dbReference type="Proteomes" id="UP001059209"/>
    </source>
</evidence>
<dbReference type="Gene3D" id="3.40.30.10">
    <property type="entry name" value="Glutaredoxin"/>
    <property type="match status" value="1"/>
</dbReference>
<dbReference type="CDD" id="cd02947">
    <property type="entry name" value="TRX_family"/>
    <property type="match status" value="1"/>
</dbReference>
<dbReference type="RefSeq" id="WP_260572235.1">
    <property type="nucleotide sequence ID" value="NZ_CP104205.1"/>
</dbReference>
<protein>
    <submittedName>
        <fullName evidence="2">Thioredoxin family protein</fullName>
    </submittedName>
</protein>
<dbReference type="Proteomes" id="UP001059209">
    <property type="component" value="Chromosome"/>
</dbReference>
<feature type="signal peptide" evidence="1">
    <location>
        <begin position="1"/>
        <end position="19"/>
    </location>
</feature>
<proteinExistence type="predicted"/>
<dbReference type="EMBL" id="CP104205">
    <property type="protein sequence ID" value="UWX54376.1"/>
    <property type="molecule type" value="Genomic_DNA"/>
</dbReference>
<reference evidence="2" key="1">
    <citation type="submission" date="2022-09" db="EMBL/GenBank/DDBJ databases">
        <title>Maribacter litopenaei sp. nov., isolated from the intestinal tract of the Pacific White Shrimp, Litopenaeus vannamei.</title>
        <authorList>
            <person name="Kim S.Y."/>
            <person name="Hwang C.Y."/>
        </authorList>
    </citation>
    <scope>NUCLEOTIDE SEQUENCE</scope>
    <source>
        <strain evidence="2">HL-LV01</strain>
    </source>
</reference>